<feature type="compositionally biased region" description="Polar residues" evidence="1">
    <location>
        <begin position="1"/>
        <end position="10"/>
    </location>
</feature>
<gene>
    <name evidence="2" type="ORF">Nepgr_006663</name>
</gene>
<name>A0AAD3S5K4_NEPGR</name>
<proteinExistence type="predicted"/>
<dbReference type="Proteomes" id="UP001279734">
    <property type="component" value="Unassembled WGS sequence"/>
</dbReference>
<organism evidence="2 3">
    <name type="scientific">Nepenthes gracilis</name>
    <name type="common">Slender pitcher plant</name>
    <dbReference type="NCBI Taxonomy" id="150966"/>
    <lineage>
        <taxon>Eukaryota</taxon>
        <taxon>Viridiplantae</taxon>
        <taxon>Streptophyta</taxon>
        <taxon>Embryophyta</taxon>
        <taxon>Tracheophyta</taxon>
        <taxon>Spermatophyta</taxon>
        <taxon>Magnoliopsida</taxon>
        <taxon>eudicotyledons</taxon>
        <taxon>Gunneridae</taxon>
        <taxon>Pentapetalae</taxon>
        <taxon>Caryophyllales</taxon>
        <taxon>Nepenthaceae</taxon>
        <taxon>Nepenthes</taxon>
    </lineage>
</organism>
<protein>
    <submittedName>
        <fullName evidence="2">Uncharacterized protein</fullName>
    </submittedName>
</protein>
<dbReference type="EMBL" id="BSYO01000005">
    <property type="protein sequence ID" value="GMH04823.1"/>
    <property type="molecule type" value="Genomic_DNA"/>
</dbReference>
<dbReference type="AlphaFoldDB" id="A0AAD3S5K4"/>
<evidence type="ECO:0000256" key="1">
    <source>
        <dbReference type="SAM" id="MobiDB-lite"/>
    </source>
</evidence>
<keyword evidence="3" id="KW-1185">Reference proteome</keyword>
<sequence length="272" mass="30247">MTISTDTEQPSTDHHCAVKVRSTSSKKVNSRTPEVGLKAYFWPQLINREILETMALEVDVPISHTCTVDVGVPSPKVVRFAPEFMTSEAPSCASRYWKMAPFNDVYHPSVLRCPNPDASAVCHYDTPAGDEDPSSSSLVRGPLDFFFLMSLVALLLSLSYEELDWVLLLIAVDGAGDAAGLSLFVVFRYLGGVQKLVNGLNCSERVISWNDDHWNINSNFALDDCNEVLCCKGCNGFYILPRYSARIPSKPLNGPLRREAGEAMEYWSRKSR</sequence>
<evidence type="ECO:0000313" key="2">
    <source>
        <dbReference type="EMBL" id="GMH04823.1"/>
    </source>
</evidence>
<evidence type="ECO:0000313" key="3">
    <source>
        <dbReference type="Proteomes" id="UP001279734"/>
    </source>
</evidence>
<feature type="region of interest" description="Disordered" evidence="1">
    <location>
        <begin position="1"/>
        <end position="28"/>
    </location>
</feature>
<comment type="caution">
    <text evidence="2">The sequence shown here is derived from an EMBL/GenBank/DDBJ whole genome shotgun (WGS) entry which is preliminary data.</text>
</comment>
<reference evidence="2" key="1">
    <citation type="submission" date="2023-05" db="EMBL/GenBank/DDBJ databases">
        <title>Nepenthes gracilis genome sequencing.</title>
        <authorList>
            <person name="Fukushima K."/>
        </authorList>
    </citation>
    <scope>NUCLEOTIDE SEQUENCE</scope>
    <source>
        <strain evidence="2">SING2019-196</strain>
    </source>
</reference>
<accession>A0AAD3S5K4</accession>